<sequence length="109" mass="12349">MQILFSAARSVSVCRSECVERNKYAIVRVHLSENWARVGICQNMTDPVENGLRSRVFPFICDRSIGEWHFDDNDSEGIAEFKVTCPKVVKVPARMMYTCPGSFTSTEVP</sequence>
<name>A0A3P6QC61_9BILA</name>
<accession>A0A3P6QC61</accession>
<dbReference type="AlphaFoldDB" id="A0A3P6QC61"/>
<organism evidence="1 2">
    <name type="scientific">Gongylonema pulchrum</name>
    <dbReference type="NCBI Taxonomy" id="637853"/>
    <lineage>
        <taxon>Eukaryota</taxon>
        <taxon>Metazoa</taxon>
        <taxon>Ecdysozoa</taxon>
        <taxon>Nematoda</taxon>
        <taxon>Chromadorea</taxon>
        <taxon>Rhabditida</taxon>
        <taxon>Spirurina</taxon>
        <taxon>Spiruromorpha</taxon>
        <taxon>Spiruroidea</taxon>
        <taxon>Gongylonematidae</taxon>
        <taxon>Gongylonema</taxon>
    </lineage>
</organism>
<evidence type="ECO:0000313" key="2">
    <source>
        <dbReference type="Proteomes" id="UP000271098"/>
    </source>
</evidence>
<gene>
    <name evidence="1" type="ORF">GPUH_LOCUS611</name>
</gene>
<dbReference type="Proteomes" id="UP000271098">
    <property type="component" value="Unassembled WGS sequence"/>
</dbReference>
<proteinExistence type="predicted"/>
<evidence type="ECO:0000313" key="1">
    <source>
        <dbReference type="EMBL" id="VDK28388.1"/>
    </source>
</evidence>
<keyword evidence="2" id="KW-1185">Reference proteome</keyword>
<reference evidence="1 2" key="1">
    <citation type="submission" date="2018-11" db="EMBL/GenBank/DDBJ databases">
        <authorList>
            <consortium name="Pathogen Informatics"/>
        </authorList>
    </citation>
    <scope>NUCLEOTIDE SEQUENCE [LARGE SCALE GENOMIC DNA]</scope>
</reference>
<dbReference type="OrthoDB" id="5787624at2759"/>
<protein>
    <submittedName>
        <fullName evidence="1">Uncharacterized protein</fullName>
    </submittedName>
</protein>
<dbReference type="EMBL" id="UYRT01000574">
    <property type="protein sequence ID" value="VDK28388.1"/>
    <property type="molecule type" value="Genomic_DNA"/>
</dbReference>